<organism evidence="3 4">
    <name type="scientific">Pseudorhodoferax aquiterrae</name>
    <dbReference type="NCBI Taxonomy" id="747304"/>
    <lineage>
        <taxon>Bacteria</taxon>
        <taxon>Pseudomonadati</taxon>
        <taxon>Pseudomonadota</taxon>
        <taxon>Betaproteobacteria</taxon>
        <taxon>Burkholderiales</taxon>
        <taxon>Comamonadaceae</taxon>
    </lineage>
</organism>
<dbReference type="EMBL" id="BMYK01000027">
    <property type="protein sequence ID" value="GHC98760.1"/>
    <property type="molecule type" value="Genomic_DNA"/>
</dbReference>
<dbReference type="PANTHER" id="PTHR42928:SF5">
    <property type="entry name" value="BLR1237 PROTEIN"/>
    <property type="match status" value="1"/>
</dbReference>
<evidence type="ECO:0000313" key="3">
    <source>
        <dbReference type="EMBL" id="GHC98760.1"/>
    </source>
</evidence>
<name>A0ABQ3GAD8_9BURK</name>
<dbReference type="Pfam" id="PF03401">
    <property type="entry name" value="TctC"/>
    <property type="match status" value="1"/>
</dbReference>
<dbReference type="CDD" id="cd07012">
    <property type="entry name" value="PBP2_Bug_TTT"/>
    <property type="match status" value="1"/>
</dbReference>
<proteinExistence type="inferred from homology"/>
<feature type="signal peptide" evidence="2">
    <location>
        <begin position="1"/>
        <end position="22"/>
    </location>
</feature>
<evidence type="ECO:0000256" key="1">
    <source>
        <dbReference type="ARBA" id="ARBA00006987"/>
    </source>
</evidence>
<dbReference type="InterPro" id="IPR005064">
    <property type="entry name" value="BUG"/>
</dbReference>
<comment type="similarity">
    <text evidence="1">Belongs to the UPF0065 (bug) family.</text>
</comment>
<comment type="caution">
    <text evidence="3">The sequence shown here is derived from an EMBL/GenBank/DDBJ whole genome shotgun (WGS) entry which is preliminary data.</text>
</comment>
<dbReference type="Proteomes" id="UP000626210">
    <property type="component" value="Unassembled WGS sequence"/>
</dbReference>
<evidence type="ECO:0000256" key="2">
    <source>
        <dbReference type="SAM" id="SignalP"/>
    </source>
</evidence>
<dbReference type="Gene3D" id="3.40.190.150">
    <property type="entry name" value="Bordetella uptake gene, domain 1"/>
    <property type="match status" value="1"/>
</dbReference>
<reference evidence="4" key="1">
    <citation type="journal article" date="2019" name="Int. J. Syst. Evol. Microbiol.">
        <title>The Global Catalogue of Microorganisms (GCM) 10K type strain sequencing project: providing services to taxonomists for standard genome sequencing and annotation.</title>
        <authorList>
            <consortium name="The Broad Institute Genomics Platform"/>
            <consortium name="The Broad Institute Genome Sequencing Center for Infectious Disease"/>
            <person name="Wu L."/>
            <person name="Ma J."/>
        </authorList>
    </citation>
    <scope>NUCLEOTIDE SEQUENCE [LARGE SCALE GENOMIC DNA]</scope>
    <source>
        <strain evidence="4">KCTC 23314</strain>
    </source>
</reference>
<dbReference type="Gene3D" id="3.40.190.10">
    <property type="entry name" value="Periplasmic binding protein-like II"/>
    <property type="match status" value="1"/>
</dbReference>
<accession>A0ABQ3GAD8</accession>
<feature type="chain" id="PRO_5046144242" evidence="2">
    <location>
        <begin position="23"/>
        <end position="319"/>
    </location>
</feature>
<dbReference type="InterPro" id="IPR042100">
    <property type="entry name" value="Bug_dom1"/>
</dbReference>
<dbReference type="SUPFAM" id="SSF53850">
    <property type="entry name" value="Periplasmic binding protein-like II"/>
    <property type="match status" value="1"/>
</dbReference>
<dbReference type="PANTHER" id="PTHR42928">
    <property type="entry name" value="TRICARBOXYLATE-BINDING PROTEIN"/>
    <property type="match status" value="1"/>
</dbReference>
<dbReference type="RefSeq" id="WP_189690053.1">
    <property type="nucleotide sequence ID" value="NZ_BMYK01000027.1"/>
</dbReference>
<keyword evidence="2" id="KW-0732">Signal</keyword>
<protein>
    <submittedName>
        <fullName evidence="3">ABC transporter substrate-binding protein</fullName>
    </submittedName>
</protein>
<gene>
    <name evidence="3" type="ORF">GCM10007320_54760</name>
</gene>
<dbReference type="PIRSF" id="PIRSF017082">
    <property type="entry name" value="YflP"/>
    <property type="match status" value="1"/>
</dbReference>
<sequence length="319" mass="33301">MRRWWTACWIVLGLALGPGAQAQDGRSLRLVVPYPSGGILDAQARLVAPTLRHHLQREVVVDNIAGAAGAIGLQHALAAADGAALVAGTDSDVVLAPLFNAELKYRPEQFRLLAVLGSAPMALLARPGLDLASWASLAAGAVRGDAELRLASYGVGSNAHLVADDYVRRTRARWLHVPYRGVAPLLQDLMGGVVDAAFLPLAAGVPDLVRAGRLQLLAVAATERVPGFAQVPTWEELGLDGFVHRSWSALLVPASVPAPALEPLRAAALAAVQDAAVQQQLAAMGLAPVPLATDAEAQSFLAAEVRRYRGLAGAARAVP</sequence>
<keyword evidence="4" id="KW-1185">Reference proteome</keyword>
<evidence type="ECO:0000313" key="4">
    <source>
        <dbReference type="Proteomes" id="UP000626210"/>
    </source>
</evidence>